<dbReference type="Pfam" id="PF22679">
    <property type="entry name" value="T1R_D3-like"/>
    <property type="match status" value="1"/>
</dbReference>
<evidence type="ECO:0000313" key="3">
    <source>
        <dbReference type="EMBL" id="VEU59700.1"/>
    </source>
</evidence>
<proteinExistence type="predicted"/>
<feature type="domain" description="Restriction endonuclease type I HsdR second RecA-like helicase" evidence="2">
    <location>
        <begin position="9"/>
        <end position="57"/>
    </location>
</feature>
<evidence type="ECO:0000256" key="1">
    <source>
        <dbReference type="ARBA" id="ARBA00022747"/>
    </source>
</evidence>
<dbReference type="GO" id="GO:0009307">
    <property type="term" value="P:DNA restriction-modification system"/>
    <property type="evidence" value="ECO:0007669"/>
    <property type="project" value="UniProtKB-KW"/>
</dbReference>
<dbReference type="Gene3D" id="3.40.50.300">
    <property type="entry name" value="P-loop containing nucleotide triphosphate hydrolases"/>
    <property type="match status" value="1"/>
</dbReference>
<dbReference type="InterPro" id="IPR027417">
    <property type="entry name" value="P-loop_NTPase"/>
</dbReference>
<dbReference type="InterPro" id="IPR051268">
    <property type="entry name" value="Type-I_R_enzyme_R_subunit"/>
</dbReference>
<accession>A0A449A5Y9</accession>
<organism evidence="3 4">
    <name type="scientific">Mesomycoplasma neurolyticum</name>
    <dbReference type="NCBI Taxonomy" id="2120"/>
    <lineage>
        <taxon>Bacteria</taxon>
        <taxon>Bacillati</taxon>
        <taxon>Mycoplasmatota</taxon>
        <taxon>Mycoplasmoidales</taxon>
        <taxon>Metamycoplasmataceae</taxon>
        <taxon>Mesomycoplasma</taxon>
    </lineage>
</organism>
<dbReference type="GO" id="GO:0009035">
    <property type="term" value="F:type I site-specific deoxyribonuclease activity"/>
    <property type="evidence" value="ECO:0007669"/>
    <property type="project" value="UniProtKB-EC"/>
</dbReference>
<evidence type="ECO:0000259" key="2">
    <source>
        <dbReference type="Pfam" id="PF22679"/>
    </source>
</evidence>
<dbReference type="PANTHER" id="PTHR30195:SF16">
    <property type="entry name" value="TYPE I RESTRICTION ENZYME ENDONUCLEASE SUBUNIT"/>
    <property type="match status" value="1"/>
</dbReference>
<keyword evidence="4" id="KW-1185">Reference proteome</keyword>
<sequence>MFNIYEPTKDGIDIVLVVDMLLTGYDSSKTNTLYKNKQLFNHNLIQVFSRTNRIYKKINFMV</sequence>
<name>A0A449A5Y9_9BACT</name>
<dbReference type="RefSeq" id="WP_165001347.1">
    <property type="nucleotide sequence ID" value="NZ_LR214951.1"/>
</dbReference>
<dbReference type="EMBL" id="LR214951">
    <property type="protein sequence ID" value="VEU59700.1"/>
    <property type="molecule type" value="Genomic_DNA"/>
</dbReference>
<gene>
    <name evidence="3" type="primary">hsdR_3</name>
    <name evidence="3" type="ORF">NCTC10166_00680</name>
</gene>
<reference evidence="3 4" key="1">
    <citation type="submission" date="2019-01" db="EMBL/GenBank/DDBJ databases">
        <authorList>
            <consortium name="Pathogen Informatics"/>
        </authorList>
    </citation>
    <scope>NUCLEOTIDE SEQUENCE [LARGE SCALE GENOMIC DNA]</scope>
    <source>
        <strain evidence="3 4">NCTC10166</strain>
    </source>
</reference>
<keyword evidence="3" id="KW-0378">Hydrolase</keyword>
<dbReference type="EC" id="3.1.21.3" evidence="3"/>
<dbReference type="KEGG" id="mnu:NCTC10166_00680"/>
<protein>
    <submittedName>
        <fullName evidence="3">Type-1 restriction enzyme R protein</fullName>
        <ecNumber evidence="3">3.1.21.3</ecNumber>
    </submittedName>
</protein>
<dbReference type="PANTHER" id="PTHR30195">
    <property type="entry name" value="TYPE I SITE-SPECIFIC DEOXYRIBONUCLEASE PROTEIN SUBUNIT M AND R"/>
    <property type="match status" value="1"/>
</dbReference>
<keyword evidence="1" id="KW-0680">Restriction system</keyword>
<evidence type="ECO:0000313" key="4">
    <source>
        <dbReference type="Proteomes" id="UP000289440"/>
    </source>
</evidence>
<dbReference type="Proteomes" id="UP000289440">
    <property type="component" value="Chromosome"/>
</dbReference>
<dbReference type="InterPro" id="IPR055180">
    <property type="entry name" value="HsdR_RecA-like_helicase_dom_2"/>
</dbReference>
<dbReference type="AlphaFoldDB" id="A0A449A5Y9"/>